<protein>
    <submittedName>
        <fullName evidence="2">Uncharacterized protein</fullName>
    </submittedName>
</protein>
<feature type="non-terminal residue" evidence="2">
    <location>
        <position position="1"/>
    </location>
</feature>
<proteinExistence type="evidence at transcript level"/>
<dbReference type="AlphaFoldDB" id="C6T0Q2"/>
<dbReference type="EMBL" id="BT091007">
    <property type="protein sequence ID" value="ACU15086.1"/>
    <property type="molecule type" value="mRNA"/>
</dbReference>
<name>C6T0Q2_SOYBN</name>
<organism evidence="2">
    <name type="scientific">Glycine max</name>
    <name type="common">Soybean</name>
    <name type="synonym">Glycine hispida</name>
    <dbReference type="NCBI Taxonomy" id="3847"/>
    <lineage>
        <taxon>Eukaryota</taxon>
        <taxon>Viridiplantae</taxon>
        <taxon>Streptophyta</taxon>
        <taxon>Embryophyta</taxon>
        <taxon>Tracheophyta</taxon>
        <taxon>Spermatophyta</taxon>
        <taxon>Magnoliopsida</taxon>
        <taxon>eudicotyledons</taxon>
        <taxon>Gunneridae</taxon>
        <taxon>Pentapetalae</taxon>
        <taxon>rosids</taxon>
        <taxon>fabids</taxon>
        <taxon>Fabales</taxon>
        <taxon>Fabaceae</taxon>
        <taxon>Papilionoideae</taxon>
        <taxon>50 kb inversion clade</taxon>
        <taxon>NPAAA clade</taxon>
        <taxon>indigoferoid/millettioid clade</taxon>
        <taxon>Phaseoleae</taxon>
        <taxon>Glycine</taxon>
        <taxon>Glycine subgen. Soja</taxon>
    </lineage>
</organism>
<reference evidence="2" key="1">
    <citation type="submission" date="2009-08" db="EMBL/GenBank/DDBJ databases">
        <authorList>
            <person name="Cheung F."/>
            <person name="Xiao Y."/>
            <person name="Chan A."/>
            <person name="Moskal W."/>
            <person name="Town C.D."/>
        </authorList>
    </citation>
    <scope>NUCLEOTIDE SEQUENCE</scope>
</reference>
<sequence length="44" mass="5331">SNYGYHFTNIINFLLHFDWDPGGEPGIKKKKKKKKKRKKKKKKK</sequence>
<feature type="region of interest" description="Disordered" evidence="1">
    <location>
        <begin position="22"/>
        <end position="44"/>
    </location>
</feature>
<feature type="non-terminal residue" evidence="2">
    <location>
        <position position="44"/>
    </location>
</feature>
<feature type="compositionally biased region" description="Basic residues" evidence="1">
    <location>
        <begin position="28"/>
        <end position="44"/>
    </location>
</feature>
<evidence type="ECO:0000256" key="1">
    <source>
        <dbReference type="SAM" id="MobiDB-lite"/>
    </source>
</evidence>
<evidence type="ECO:0000313" key="2">
    <source>
        <dbReference type="EMBL" id="ACU15086.1"/>
    </source>
</evidence>
<accession>C6T0Q2</accession>